<name>A0A395M206_9BACT</name>
<dbReference type="EMBL" id="PHFL01000029">
    <property type="protein sequence ID" value="RFM24701.1"/>
    <property type="molecule type" value="Genomic_DNA"/>
</dbReference>
<evidence type="ECO:0000313" key="2">
    <source>
        <dbReference type="Proteomes" id="UP000266389"/>
    </source>
</evidence>
<feature type="non-terminal residue" evidence="1">
    <location>
        <position position="260"/>
    </location>
</feature>
<dbReference type="AlphaFoldDB" id="A0A395M206"/>
<evidence type="ECO:0008006" key="3">
    <source>
        <dbReference type="Google" id="ProtNLM"/>
    </source>
</evidence>
<dbReference type="Proteomes" id="UP000266389">
    <property type="component" value="Unassembled WGS sequence"/>
</dbReference>
<dbReference type="SUPFAM" id="SSF52025">
    <property type="entry name" value="PA domain"/>
    <property type="match status" value="1"/>
</dbReference>
<sequence length="260" mass="29129">MLFELSHTPLCLSTNKLRGERLHHWASFILSVTKYGEDFKQDLTQIALTMKKHFCFIVALFSTTLIAQPQRDVPTAEISTDSLQSYVKTLASDAFEGRAPGTIGGHRATVYMQQKFADYGLEPFQSLPNYLQAFSVTTSLKASENNFIALRARRLFHLGIDFVPLGYSSNGKAESRQVVFVGYGISTEKYDDYKGVDVKGKIVVMMRYSPDGDNPHSEFFEHASVWKKLTTAREKAQSACSSLQANATAMINSWTFHAID</sequence>
<dbReference type="InterPro" id="IPR046450">
    <property type="entry name" value="PA_dom_sf"/>
</dbReference>
<dbReference type="SUPFAM" id="SSF53187">
    <property type="entry name" value="Zn-dependent exopeptidases"/>
    <property type="match status" value="1"/>
</dbReference>
<evidence type="ECO:0000313" key="1">
    <source>
        <dbReference type="EMBL" id="RFM24701.1"/>
    </source>
</evidence>
<proteinExistence type="predicted"/>
<dbReference type="Gene3D" id="3.50.30.30">
    <property type="match status" value="1"/>
</dbReference>
<dbReference type="Gene3D" id="3.40.630.10">
    <property type="entry name" value="Zn peptidases"/>
    <property type="match status" value="1"/>
</dbReference>
<gene>
    <name evidence="1" type="ORF">D0433_04400</name>
</gene>
<comment type="caution">
    <text evidence="1">The sequence shown here is derived from an EMBL/GenBank/DDBJ whole genome shotgun (WGS) entry which is preliminary data.</text>
</comment>
<protein>
    <recommendedName>
        <fullName evidence="3">Peptidase M28 domain-containing protein</fullName>
    </recommendedName>
</protein>
<accession>A0A395M206</accession>
<organism evidence="1 2">
    <name type="scientific">Candidatus Thermochlorobacter aerophilus</name>
    <dbReference type="NCBI Taxonomy" id="1868324"/>
    <lineage>
        <taxon>Bacteria</taxon>
        <taxon>Pseudomonadati</taxon>
        <taxon>Chlorobiota</taxon>
        <taxon>Chlorobiia</taxon>
        <taxon>Chlorobiales</taxon>
        <taxon>Candidatus Thermochlorobacteriaceae</taxon>
        <taxon>Candidatus Thermochlorobacter</taxon>
    </lineage>
</organism>
<reference evidence="1 2" key="1">
    <citation type="journal article" date="2011" name="ISME J.">
        <title>Community ecology of hot spring cyanobacterial mats: predominant populations and their functional potential.</title>
        <authorList>
            <person name="Klatt C.G."/>
            <person name="Wood J.M."/>
            <person name="Rusch D.B."/>
            <person name="Bateson M.M."/>
            <person name="Hamamura N."/>
            <person name="Heidelberg J.F."/>
            <person name="Grossman A.R."/>
            <person name="Bhaya D."/>
            <person name="Cohan F.M."/>
            <person name="Kuhl M."/>
            <person name="Bryant D.A."/>
            <person name="Ward D.M."/>
        </authorList>
    </citation>
    <scope>NUCLEOTIDE SEQUENCE [LARGE SCALE GENOMIC DNA]</scope>
    <source>
        <strain evidence="1">OS</strain>
    </source>
</reference>